<gene>
    <name evidence="2" type="ORF">SAMN05192564_101908</name>
</gene>
<dbReference type="Proteomes" id="UP000198638">
    <property type="component" value="Unassembled WGS sequence"/>
</dbReference>
<sequence>MDTHLLVGIAVMLGLIGIAAWRNLLRTLRPQPQLVPVKVSRPVRSDRSDIR</sequence>
<evidence type="ECO:0000313" key="3">
    <source>
        <dbReference type="Proteomes" id="UP000198638"/>
    </source>
</evidence>
<accession>A0A1H3ZUZ2</accession>
<keyword evidence="1" id="KW-0812">Transmembrane</keyword>
<dbReference type="RefSeq" id="WP_176954063.1">
    <property type="nucleotide sequence ID" value="NZ_FNRQ01000001.1"/>
</dbReference>
<keyword evidence="3" id="KW-1185">Reference proteome</keyword>
<evidence type="ECO:0000313" key="2">
    <source>
        <dbReference type="EMBL" id="SEA27518.1"/>
    </source>
</evidence>
<dbReference type="EMBL" id="FNRQ01000001">
    <property type="protein sequence ID" value="SEA27518.1"/>
    <property type="molecule type" value="Genomic_DNA"/>
</dbReference>
<proteinExistence type="predicted"/>
<organism evidence="2 3">
    <name type="scientific">Paraburkholderia sartisoli</name>
    <dbReference type="NCBI Taxonomy" id="83784"/>
    <lineage>
        <taxon>Bacteria</taxon>
        <taxon>Pseudomonadati</taxon>
        <taxon>Pseudomonadota</taxon>
        <taxon>Betaproteobacteria</taxon>
        <taxon>Burkholderiales</taxon>
        <taxon>Burkholderiaceae</taxon>
        <taxon>Paraburkholderia</taxon>
    </lineage>
</organism>
<feature type="transmembrane region" description="Helical" evidence="1">
    <location>
        <begin position="6"/>
        <end position="25"/>
    </location>
</feature>
<evidence type="ECO:0000256" key="1">
    <source>
        <dbReference type="SAM" id="Phobius"/>
    </source>
</evidence>
<protein>
    <submittedName>
        <fullName evidence="2">Uncharacterized protein</fullName>
    </submittedName>
</protein>
<name>A0A1H3ZUZ2_9BURK</name>
<keyword evidence="1" id="KW-1133">Transmembrane helix</keyword>
<dbReference type="AlphaFoldDB" id="A0A1H3ZUZ2"/>
<reference evidence="3" key="1">
    <citation type="submission" date="2016-10" db="EMBL/GenBank/DDBJ databases">
        <authorList>
            <person name="Varghese N."/>
            <person name="Submissions S."/>
        </authorList>
    </citation>
    <scope>NUCLEOTIDE SEQUENCE [LARGE SCALE GENOMIC DNA]</scope>
    <source>
        <strain evidence="3">LMG 24000</strain>
    </source>
</reference>
<keyword evidence="1" id="KW-0472">Membrane</keyword>